<accession>A0A2P6SM16</accession>
<sequence length="320" mass="36137">MVILAVLAAATTPPPFAAPNSLTSALGPPWKGLTGSLGSPSSLQWLKKQRQCKRKAGTSSICAKFELKPPPYPLDALEPHMSKETLEYHWGKHHRGYVDNLNKQIEGTELDELSLEDIILATHNNGDLLPPFNNAAQIWNHDFFWESMKPGGGGRPSGELLELINRDFGSFERFIDDIRLAAATQFGSGWAWLAYKANRLDVENAVNPNPTDEDKRLVVVKSPNAVNPLIWDYSPLLTIDVWEHAYYLDVQNRRADYITFFLEKLVSWEAVSSRLEIAKARAVEREEEEERRKREEEEKSSDGEVAEIYVDNKSDDSEAE</sequence>
<evidence type="ECO:0000256" key="7">
    <source>
        <dbReference type="ARBA" id="ARBA00022723"/>
    </source>
</evidence>
<evidence type="ECO:0000256" key="2">
    <source>
        <dbReference type="ARBA" id="ARBA00004229"/>
    </source>
</evidence>
<dbReference type="EC" id="1.15.1.1" evidence="4"/>
<reference evidence="15 16" key="1">
    <citation type="journal article" date="2018" name="Nat. Genet.">
        <title>The Rosa genome provides new insights in the design of modern roses.</title>
        <authorList>
            <person name="Bendahmane M."/>
        </authorList>
    </citation>
    <scope>NUCLEOTIDE SEQUENCE [LARGE SCALE GENOMIC DNA]</scope>
    <source>
        <strain evidence="16">cv. Old Blush</strain>
    </source>
</reference>
<dbReference type="GO" id="GO:0004784">
    <property type="term" value="F:superoxide dismutase activity"/>
    <property type="evidence" value="ECO:0007669"/>
    <property type="project" value="UniProtKB-EC"/>
</dbReference>
<evidence type="ECO:0000259" key="13">
    <source>
        <dbReference type="Pfam" id="PF00081"/>
    </source>
</evidence>
<dbReference type="GO" id="GO:0009416">
    <property type="term" value="P:response to light stimulus"/>
    <property type="evidence" value="ECO:0007669"/>
    <property type="project" value="UniProtKB-ARBA"/>
</dbReference>
<organism evidence="15 16">
    <name type="scientific">Rosa chinensis</name>
    <name type="common">China rose</name>
    <dbReference type="NCBI Taxonomy" id="74649"/>
    <lineage>
        <taxon>Eukaryota</taxon>
        <taxon>Viridiplantae</taxon>
        <taxon>Streptophyta</taxon>
        <taxon>Embryophyta</taxon>
        <taxon>Tracheophyta</taxon>
        <taxon>Spermatophyta</taxon>
        <taxon>Magnoliopsida</taxon>
        <taxon>eudicotyledons</taxon>
        <taxon>Gunneridae</taxon>
        <taxon>Pentapetalae</taxon>
        <taxon>rosids</taxon>
        <taxon>fabids</taxon>
        <taxon>Rosales</taxon>
        <taxon>Rosaceae</taxon>
        <taxon>Rosoideae</taxon>
        <taxon>Rosoideae incertae sedis</taxon>
        <taxon>Rosa</taxon>
    </lineage>
</organism>
<evidence type="ECO:0000256" key="1">
    <source>
        <dbReference type="ARBA" id="ARBA00001962"/>
    </source>
</evidence>
<dbReference type="Pfam" id="PF00081">
    <property type="entry name" value="Sod_Fe_N"/>
    <property type="match status" value="1"/>
</dbReference>
<dbReference type="PROSITE" id="PS00088">
    <property type="entry name" value="SOD_MN"/>
    <property type="match status" value="1"/>
</dbReference>
<evidence type="ECO:0000256" key="6">
    <source>
        <dbReference type="ARBA" id="ARBA00022640"/>
    </source>
</evidence>
<dbReference type="InterPro" id="IPR019833">
    <property type="entry name" value="Mn/Fe_SOD_BS"/>
</dbReference>
<dbReference type="SUPFAM" id="SSF54719">
    <property type="entry name" value="Fe,Mn superoxide dismutase (SOD), C-terminal domain"/>
    <property type="match status" value="1"/>
</dbReference>
<evidence type="ECO:0000256" key="10">
    <source>
        <dbReference type="ARBA" id="ARBA00049204"/>
    </source>
</evidence>
<feature type="compositionally biased region" description="Basic and acidic residues" evidence="11">
    <location>
        <begin position="310"/>
        <end position="320"/>
    </location>
</feature>
<dbReference type="InterPro" id="IPR001189">
    <property type="entry name" value="Mn/Fe_SOD"/>
</dbReference>
<dbReference type="InterPro" id="IPR019831">
    <property type="entry name" value="Mn/Fe_SOD_N"/>
</dbReference>
<dbReference type="Pfam" id="PF02777">
    <property type="entry name" value="Sod_Fe_C"/>
    <property type="match status" value="2"/>
</dbReference>
<feature type="domain" description="Manganese/iron superoxide dismutase C-terminal" evidence="14">
    <location>
        <begin position="212"/>
        <end position="274"/>
    </location>
</feature>
<dbReference type="EMBL" id="PDCK01000039">
    <property type="protein sequence ID" value="PRQ59703.1"/>
    <property type="molecule type" value="Genomic_DNA"/>
</dbReference>
<proteinExistence type="inferred from homology"/>
<evidence type="ECO:0000256" key="4">
    <source>
        <dbReference type="ARBA" id="ARBA00012682"/>
    </source>
</evidence>
<dbReference type="FunFam" id="3.55.40.20:FF:000005">
    <property type="entry name" value="Superoxide dismutase"/>
    <property type="match status" value="1"/>
</dbReference>
<comment type="caution">
    <text evidence="15">The sequence shown here is derived from an EMBL/GenBank/DDBJ whole genome shotgun (WGS) entry which is preliminary data.</text>
</comment>
<gene>
    <name evidence="15" type="ORF">RchiOBHm_Chr1g0373101</name>
</gene>
<keyword evidence="16" id="KW-1185">Reference proteome</keyword>
<dbReference type="GO" id="GO:0046872">
    <property type="term" value="F:metal ion binding"/>
    <property type="evidence" value="ECO:0007669"/>
    <property type="project" value="UniProtKB-KW"/>
</dbReference>
<dbReference type="SMR" id="A0A2P6SM16"/>
<dbReference type="OMA" id="KIYQGHD"/>
<dbReference type="Gene3D" id="1.10.287.990">
    <property type="entry name" value="Fe,Mn superoxide dismutase (SOD) domain"/>
    <property type="match status" value="1"/>
</dbReference>
<keyword evidence="7" id="KW-0479">Metal-binding</keyword>
<feature type="region of interest" description="Disordered" evidence="11">
    <location>
        <begin position="282"/>
        <end position="320"/>
    </location>
</feature>
<dbReference type="GO" id="GO:0042644">
    <property type="term" value="C:chloroplast nucleoid"/>
    <property type="evidence" value="ECO:0007669"/>
    <property type="project" value="TreeGrafter"/>
</dbReference>
<evidence type="ECO:0000313" key="16">
    <source>
        <dbReference type="Proteomes" id="UP000238479"/>
    </source>
</evidence>
<evidence type="ECO:0000313" key="15">
    <source>
        <dbReference type="EMBL" id="PRQ59703.1"/>
    </source>
</evidence>
<feature type="compositionally biased region" description="Basic and acidic residues" evidence="11">
    <location>
        <begin position="282"/>
        <end position="302"/>
    </location>
</feature>
<dbReference type="OrthoDB" id="239262at2759"/>
<dbReference type="InterPro" id="IPR036324">
    <property type="entry name" value="Mn/Fe_SOD_N_sf"/>
</dbReference>
<keyword evidence="6" id="KW-0934">Plastid</keyword>
<keyword evidence="8 15" id="KW-0560">Oxidoreductase</keyword>
<comment type="catalytic activity">
    <reaction evidence="10">
        <text>2 superoxide + 2 H(+) = H2O2 + O2</text>
        <dbReference type="Rhea" id="RHEA:20696"/>
        <dbReference type="ChEBI" id="CHEBI:15378"/>
        <dbReference type="ChEBI" id="CHEBI:15379"/>
        <dbReference type="ChEBI" id="CHEBI:16240"/>
        <dbReference type="ChEBI" id="CHEBI:18421"/>
        <dbReference type="EC" id="1.15.1.1"/>
    </reaction>
</comment>
<dbReference type="Proteomes" id="UP000238479">
    <property type="component" value="Chromosome 1"/>
</dbReference>
<dbReference type="Gramene" id="PRQ59703">
    <property type="protein sequence ID" value="PRQ59703"/>
    <property type="gene ID" value="RchiOBHm_Chr1g0373101"/>
</dbReference>
<comment type="subcellular location">
    <subcellularLocation>
        <location evidence="2">Plastid</location>
        <location evidence="2">Chloroplast</location>
    </subcellularLocation>
</comment>
<feature type="chain" id="PRO_5015156182" description="superoxide dismutase" evidence="12">
    <location>
        <begin position="18"/>
        <end position="320"/>
    </location>
</feature>
<feature type="domain" description="Manganese/iron superoxide dismutase N-terminal" evidence="13">
    <location>
        <begin position="64"/>
        <end position="148"/>
    </location>
</feature>
<evidence type="ECO:0000256" key="9">
    <source>
        <dbReference type="ARBA" id="ARBA00023004"/>
    </source>
</evidence>
<keyword evidence="9" id="KW-0408">Iron</keyword>
<dbReference type="AlphaFoldDB" id="A0A2P6SM16"/>
<protein>
    <recommendedName>
        <fullName evidence="4">superoxide dismutase</fullName>
        <ecNumber evidence="4">1.15.1.1</ecNumber>
    </recommendedName>
</protein>
<name>A0A2P6SM16_ROSCH</name>
<keyword evidence="12" id="KW-0732">Signal</keyword>
<feature type="domain" description="Manganese/iron superoxide dismutase C-terminal" evidence="14">
    <location>
        <begin position="156"/>
        <end position="207"/>
    </location>
</feature>
<dbReference type="InterPro" id="IPR019832">
    <property type="entry name" value="Mn/Fe_SOD_C"/>
</dbReference>
<dbReference type="SUPFAM" id="SSF46609">
    <property type="entry name" value="Fe,Mn superoxide dismutase (SOD), N-terminal domain"/>
    <property type="match status" value="1"/>
</dbReference>
<dbReference type="PANTHER" id="PTHR42769:SF3">
    <property type="entry name" value="SUPEROXIDE DISMUTASE [FE] 2, CHLOROPLASTIC"/>
    <property type="match status" value="1"/>
</dbReference>
<evidence type="ECO:0000256" key="12">
    <source>
        <dbReference type="SAM" id="SignalP"/>
    </source>
</evidence>
<evidence type="ECO:0000256" key="8">
    <source>
        <dbReference type="ARBA" id="ARBA00023002"/>
    </source>
</evidence>
<dbReference type="FunFam" id="1.10.287.990:FF:000002">
    <property type="entry name" value="Superoxide dismutase"/>
    <property type="match status" value="1"/>
</dbReference>
<evidence type="ECO:0000259" key="14">
    <source>
        <dbReference type="Pfam" id="PF02777"/>
    </source>
</evidence>
<comment type="cofactor">
    <cofactor evidence="1">
        <name>Fe cation</name>
        <dbReference type="ChEBI" id="CHEBI:24875"/>
    </cofactor>
</comment>
<evidence type="ECO:0000256" key="11">
    <source>
        <dbReference type="SAM" id="MobiDB-lite"/>
    </source>
</evidence>
<dbReference type="Gene3D" id="3.55.40.20">
    <property type="entry name" value="Iron/manganese superoxide dismutase, C-terminal domain"/>
    <property type="match status" value="1"/>
</dbReference>
<dbReference type="PRINTS" id="PR01703">
    <property type="entry name" value="MNSODISMTASE"/>
</dbReference>
<evidence type="ECO:0000256" key="5">
    <source>
        <dbReference type="ARBA" id="ARBA00022528"/>
    </source>
</evidence>
<dbReference type="PANTHER" id="PTHR42769">
    <property type="entry name" value="SUPEROXIDE DISMUTASE"/>
    <property type="match status" value="1"/>
</dbReference>
<dbReference type="InterPro" id="IPR036314">
    <property type="entry name" value="SOD_C_sf"/>
</dbReference>
<comment type="similarity">
    <text evidence="3">Belongs to the iron/manganese superoxide dismutase family.</text>
</comment>
<dbReference type="STRING" id="74649.A0A2P6SM16"/>
<keyword evidence="5" id="KW-0150">Chloroplast</keyword>
<feature type="signal peptide" evidence="12">
    <location>
        <begin position="1"/>
        <end position="17"/>
    </location>
</feature>
<evidence type="ECO:0000256" key="3">
    <source>
        <dbReference type="ARBA" id="ARBA00008714"/>
    </source>
</evidence>